<keyword evidence="2" id="KW-1003">Cell membrane</keyword>
<evidence type="ECO:0000256" key="3">
    <source>
        <dbReference type="ARBA" id="ARBA00022692"/>
    </source>
</evidence>
<dbReference type="EMBL" id="BAABAQ010000026">
    <property type="protein sequence ID" value="GAA4211112.1"/>
    <property type="molecule type" value="Genomic_DNA"/>
</dbReference>
<keyword evidence="5 6" id="KW-0472">Membrane</keyword>
<organism evidence="7 8">
    <name type="scientific">Streptosporangium oxazolinicum</name>
    <dbReference type="NCBI Taxonomy" id="909287"/>
    <lineage>
        <taxon>Bacteria</taxon>
        <taxon>Bacillati</taxon>
        <taxon>Actinomycetota</taxon>
        <taxon>Actinomycetes</taxon>
        <taxon>Streptosporangiales</taxon>
        <taxon>Streptosporangiaceae</taxon>
        <taxon>Streptosporangium</taxon>
    </lineage>
</organism>
<evidence type="ECO:0000256" key="5">
    <source>
        <dbReference type="ARBA" id="ARBA00023136"/>
    </source>
</evidence>
<dbReference type="Pfam" id="PF02653">
    <property type="entry name" value="BPD_transp_2"/>
    <property type="match status" value="1"/>
</dbReference>
<dbReference type="PANTHER" id="PTHR43370:SF1">
    <property type="entry name" value="GUANOSINE ABC TRANSPORTER PERMEASE PROTEIN NUPQ"/>
    <property type="match status" value="1"/>
</dbReference>
<feature type="transmembrane region" description="Helical" evidence="6">
    <location>
        <begin position="299"/>
        <end position="325"/>
    </location>
</feature>
<reference evidence="8" key="1">
    <citation type="journal article" date="2019" name="Int. J. Syst. Evol. Microbiol.">
        <title>The Global Catalogue of Microorganisms (GCM) 10K type strain sequencing project: providing services to taxonomists for standard genome sequencing and annotation.</title>
        <authorList>
            <consortium name="The Broad Institute Genomics Platform"/>
            <consortium name="The Broad Institute Genome Sequencing Center for Infectious Disease"/>
            <person name="Wu L."/>
            <person name="Ma J."/>
        </authorList>
    </citation>
    <scope>NUCLEOTIDE SEQUENCE [LARGE SCALE GENOMIC DNA]</scope>
    <source>
        <strain evidence="8">JCM 17388</strain>
    </source>
</reference>
<feature type="transmembrane region" description="Helical" evidence="6">
    <location>
        <begin position="25"/>
        <end position="44"/>
    </location>
</feature>
<keyword evidence="4 6" id="KW-1133">Transmembrane helix</keyword>
<accession>A0ABP8BNK5</accession>
<dbReference type="InterPro" id="IPR001851">
    <property type="entry name" value="ABC_transp_permease"/>
</dbReference>
<evidence type="ECO:0000256" key="2">
    <source>
        <dbReference type="ARBA" id="ARBA00022475"/>
    </source>
</evidence>
<feature type="transmembrane region" description="Helical" evidence="6">
    <location>
        <begin position="111"/>
        <end position="137"/>
    </location>
</feature>
<gene>
    <name evidence="7" type="ORF">GCM10022252_79810</name>
</gene>
<dbReference type="PANTHER" id="PTHR43370">
    <property type="entry name" value="SUGAR ABC TRANSPORTER INTEGRAL MEMBRANE PROTEIN-RELATED"/>
    <property type="match status" value="1"/>
</dbReference>
<evidence type="ECO:0000313" key="7">
    <source>
        <dbReference type="EMBL" id="GAA4211112.1"/>
    </source>
</evidence>
<keyword evidence="8" id="KW-1185">Reference proteome</keyword>
<feature type="transmembrane region" description="Helical" evidence="6">
    <location>
        <begin position="216"/>
        <end position="235"/>
    </location>
</feature>
<feature type="transmembrane region" description="Helical" evidence="6">
    <location>
        <begin position="337"/>
        <end position="358"/>
    </location>
</feature>
<feature type="transmembrane region" description="Helical" evidence="6">
    <location>
        <begin position="365"/>
        <end position="383"/>
    </location>
</feature>
<evidence type="ECO:0000256" key="4">
    <source>
        <dbReference type="ARBA" id="ARBA00022989"/>
    </source>
</evidence>
<keyword evidence="3 6" id="KW-0812">Transmembrane</keyword>
<comment type="caution">
    <text evidence="7">The sequence shown here is derived from an EMBL/GenBank/DDBJ whole genome shotgun (WGS) entry which is preliminary data.</text>
</comment>
<feature type="transmembrane region" description="Helical" evidence="6">
    <location>
        <begin position="265"/>
        <end position="287"/>
    </location>
</feature>
<evidence type="ECO:0000256" key="6">
    <source>
        <dbReference type="SAM" id="Phobius"/>
    </source>
</evidence>
<dbReference type="CDD" id="cd06580">
    <property type="entry name" value="TM_PBP1_transp_TpRbsC_like"/>
    <property type="match status" value="1"/>
</dbReference>
<name>A0ABP8BNK5_9ACTN</name>
<protein>
    <submittedName>
        <fullName evidence="7">ABC transporter permease</fullName>
    </submittedName>
</protein>
<proteinExistence type="predicted"/>
<comment type="subcellular location">
    <subcellularLocation>
        <location evidence="1">Cell membrane</location>
        <topology evidence="1">Multi-pass membrane protein</topology>
    </subcellularLocation>
</comment>
<sequence>MSQGALITPEAPFLEPKTPARRFRVTWRVLLLGLGALVLLLSFTRTVTGAVDLTSAGAINASVALAIPIGLAALGGLWAERAGVVNIGLEGMMILGTWCGAWGALQFDNPWAGVVAGLVGGALGGLLHAIATVTFGVDHIISGVAINILGAGVTEFLSKVTFAEMPGGGDSQSPPVPKPGVVSVPWIGDPLRTLEAKQWFLLSDVAGILRGLTTNVSLLTILAILLVPLSYYLLWRTAFGLRLRSCGESPVAAESLGVNVYTYKYVAVLVSGALAGLGGAFLAQVAASAYREGQTGGRGFIGLAAMIFGNWRPGGLAGGAVLFGYTDALQLRRGGESVHALLLVVTILLVVVAVYQLVRQNRTRAALITGVAAVAVFVVFALTDSIPSEFTSVTPHITTLLVLSLAAQRLRAPAAIGAPYRRGQGK</sequence>
<evidence type="ECO:0000313" key="8">
    <source>
        <dbReference type="Proteomes" id="UP001501251"/>
    </source>
</evidence>
<feature type="transmembrane region" description="Helical" evidence="6">
    <location>
        <begin position="84"/>
        <end position="105"/>
    </location>
</feature>
<feature type="transmembrane region" description="Helical" evidence="6">
    <location>
        <begin position="56"/>
        <end position="77"/>
    </location>
</feature>
<dbReference type="Proteomes" id="UP001501251">
    <property type="component" value="Unassembled WGS sequence"/>
</dbReference>
<dbReference type="RefSeq" id="WP_344923553.1">
    <property type="nucleotide sequence ID" value="NZ_BAABAQ010000026.1"/>
</dbReference>
<evidence type="ECO:0000256" key="1">
    <source>
        <dbReference type="ARBA" id="ARBA00004651"/>
    </source>
</evidence>